<dbReference type="CDD" id="cd04202">
    <property type="entry name" value="CuRO_D2_2dMcoN_like"/>
    <property type="match status" value="1"/>
</dbReference>
<dbReference type="Proteomes" id="UP000254134">
    <property type="component" value="Unassembled WGS sequence"/>
</dbReference>
<name>A0A7M2YUZ4_9ACTN</name>
<organism evidence="7 8">
    <name type="scientific">Gaiella occulta</name>
    <dbReference type="NCBI Taxonomy" id="1002870"/>
    <lineage>
        <taxon>Bacteria</taxon>
        <taxon>Bacillati</taxon>
        <taxon>Actinomycetota</taxon>
        <taxon>Thermoleophilia</taxon>
        <taxon>Gaiellales</taxon>
        <taxon>Gaiellaceae</taxon>
        <taxon>Gaiella</taxon>
    </lineage>
</organism>
<dbReference type="Pfam" id="PF07732">
    <property type="entry name" value="Cu-oxidase_3"/>
    <property type="match status" value="1"/>
</dbReference>
<dbReference type="PANTHER" id="PTHR11709:SF394">
    <property type="entry name" value="FI03373P-RELATED"/>
    <property type="match status" value="1"/>
</dbReference>
<feature type="domain" description="Plastocyanin-like" evidence="6">
    <location>
        <begin position="96"/>
        <end position="215"/>
    </location>
</feature>
<dbReference type="RefSeq" id="WP_114796993.1">
    <property type="nucleotide sequence ID" value="NZ_QQZY01000007.1"/>
</dbReference>
<gene>
    <name evidence="7" type="ORF">Gocc_2587</name>
</gene>
<dbReference type="Gene3D" id="2.60.40.420">
    <property type="entry name" value="Cupredoxins - blue copper proteins"/>
    <property type="match status" value="2"/>
</dbReference>
<keyword evidence="1" id="KW-0479">Metal-binding</keyword>
<dbReference type="OrthoDB" id="345021at2"/>
<dbReference type="EMBL" id="QQZY01000007">
    <property type="protein sequence ID" value="RDI73674.1"/>
    <property type="molecule type" value="Genomic_DNA"/>
</dbReference>
<keyword evidence="3" id="KW-0186">Copper</keyword>
<dbReference type="InterPro" id="IPR008972">
    <property type="entry name" value="Cupredoxin"/>
</dbReference>
<evidence type="ECO:0000313" key="7">
    <source>
        <dbReference type="EMBL" id="RDI73674.1"/>
    </source>
</evidence>
<dbReference type="InterPro" id="IPR011706">
    <property type="entry name" value="Cu-oxidase_C"/>
</dbReference>
<accession>A0A7M2YUZ4</accession>
<keyword evidence="2" id="KW-0560">Oxidoreductase</keyword>
<dbReference type="Pfam" id="PF07731">
    <property type="entry name" value="Cu-oxidase_2"/>
    <property type="match status" value="1"/>
</dbReference>
<dbReference type="InterPro" id="IPR011707">
    <property type="entry name" value="Cu-oxidase-like_N"/>
</dbReference>
<reference evidence="7 8" key="1">
    <citation type="submission" date="2018-07" db="EMBL/GenBank/DDBJ databases">
        <title>High-quality-draft genome sequence of Gaiella occulta.</title>
        <authorList>
            <person name="Severino R."/>
            <person name="Froufe H.J.C."/>
            <person name="Rainey F.A."/>
            <person name="Barroso C."/>
            <person name="Albuquerque L."/>
            <person name="Lobo-Da-Cunha A."/>
            <person name="Da Costa M.S."/>
            <person name="Egas C."/>
        </authorList>
    </citation>
    <scope>NUCLEOTIDE SEQUENCE [LARGE SCALE GENOMIC DNA]</scope>
    <source>
        <strain evidence="7 8">F2-233</strain>
    </source>
</reference>
<dbReference type="GO" id="GO:0005507">
    <property type="term" value="F:copper ion binding"/>
    <property type="evidence" value="ECO:0007669"/>
    <property type="project" value="InterPro"/>
</dbReference>
<evidence type="ECO:0000256" key="3">
    <source>
        <dbReference type="ARBA" id="ARBA00023008"/>
    </source>
</evidence>
<dbReference type="InterPro" id="IPR045087">
    <property type="entry name" value="Cu-oxidase_fam"/>
</dbReference>
<dbReference type="PANTHER" id="PTHR11709">
    <property type="entry name" value="MULTI-COPPER OXIDASE"/>
    <property type="match status" value="1"/>
</dbReference>
<evidence type="ECO:0000259" key="5">
    <source>
        <dbReference type="Pfam" id="PF07731"/>
    </source>
</evidence>
<proteinExistence type="predicted"/>
<dbReference type="SUPFAM" id="SSF49503">
    <property type="entry name" value="Cupredoxins"/>
    <property type="match status" value="2"/>
</dbReference>
<reference evidence="8" key="2">
    <citation type="journal article" date="2019" name="MicrobiologyOpen">
        <title>High-quality draft genome sequence of Gaiella occulta isolated from a 150 meter deep mineral water borehole and comparison with the genome sequences of other deep-branching lineages of the phylum Actinobacteria.</title>
        <authorList>
            <person name="Severino R."/>
            <person name="Froufe H.J.C."/>
            <person name="Barroso C."/>
            <person name="Albuquerque L."/>
            <person name="Lobo-da-Cunha A."/>
            <person name="da Costa M.S."/>
            <person name="Egas C."/>
        </authorList>
    </citation>
    <scope>NUCLEOTIDE SEQUENCE [LARGE SCALE GENOMIC DNA]</scope>
    <source>
        <strain evidence="8">F2-233</strain>
    </source>
</reference>
<dbReference type="GO" id="GO:0016491">
    <property type="term" value="F:oxidoreductase activity"/>
    <property type="evidence" value="ECO:0007669"/>
    <property type="project" value="UniProtKB-KW"/>
</dbReference>
<dbReference type="CDD" id="cd13860">
    <property type="entry name" value="CuRO_1_2dMco_1"/>
    <property type="match status" value="1"/>
</dbReference>
<evidence type="ECO:0000256" key="2">
    <source>
        <dbReference type="ARBA" id="ARBA00023002"/>
    </source>
</evidence>
<dbReference type="AlphaFoldDB" id="A0A7M2YUZ4"/>
<evidence type="ECO:0000256" key="1">
    <source>
        <dbReference type="ARBA" id="ARBA00022723"/>
    </source>
</evidence>
<feature type="compositionally biased region" description="Low complexity" evidence="4">
    <location>
        <begin position="36"/>
        <end position="46"/>
    </location>
</feature>
<evidence type="ECO:0000259" key="6">
    <source>
        <dbReference type="Pfam" id="PF07732"/>
    </source>
</evidence>
<feature type="domain" description="Plastocyanin-like" evidence="5">
    <location>
        <begin position="245"/>
        <end position="346"/>
    </location>
</feature>
<evidence type="ECO:0000256" key="4">
    <source>
        <dbReference type="SAM" id="MobiDB-lite"/>
    </source>
</evidence>
<feature type="region of interest" description="Disordered" evidence="4">
    <location>
        <begin position="33"/>
        <end position="52"/>
    </location>
</feature>
<protein>
    <submittedName>
        <fullName evidence="7">Multicopper oxidase</fullName>
    </submittedName>
</protein>
<evidence type="ECO:0000313" key="8">
    <source>
        <dbReference type="Proteomes" id="UP000254134"/>
    </source>
</evidence>
<sequence>MTSRSPFWLAAVALFVAAVALPLAIVATIRAGDGSGASSADNSMGGMSMGGGGSMAEHMAPASMDGVPDAAADTGGTPLAHTVENGVWVFRLEAKAVRWKILSDTRVTAWTYNGLVPGPQIRVPYGQRVRIEVKNSLPEPTTVHWHGIDVPNAMDGVPDITQKPIEPGATFTYAFTAKPAGRDSKGGTFFYHSHFDEDRQVGLGLSGAFVIDPPSGPRYDVDRTIAISEWTVDPSTGATRPAMEMEGMFPNYFTLNGKSFPATETIRVKRNQRVLLRLVGAGQFVHPMHLHGTDFEVVAKDGRPLAAPYNADVIQVAAGERYDIAFTATEPGKWIFHCHIGHHLTNNGASPGGLMLVVDVS</sequence>
<comment type="caution">
    <text evidence="7">The sequence shown here is derived from an EMBL/GenBank/DDBJ whole genome shotgun (WGS) entry which is preliminary data.</text>
</comment>
<keyword evidence="8" id="KW-1185">Reference proteome</keyword>